<name>A0ABP0ECR1_9ASCO</name>
<dbReference type="Pfam" id="PF14519">
    <property type="entry name" value="Macro_2"/>
    <property type="match status" value="1"/>
</dbReference>
<sequence length="267" mass="30462">MIVFLDISEKFTTLLKKTFIAANNALLQRNIPPIKYHVFSGSLDELINSWKSIQPPNSKIDNFVICTPGNSLGFMNGGFDGSLVKSINGSSTKFQDYLLDKSNSYTPPGTVNKINLFEVLGNDYKNSKSWELMKIETILHCPTMIVPEEILDENMVFNCMWNIFNSTERNSNLIIPGFGTGYGSISLERAAMDMVAATILHKMEISQPLKRSLLILIYLGKQYQKLLNKEDIGTFEKVLNKSSYEEYRKFYIKSTNSWNQLFDCVKW</sequence>
<dbReference type="EMBL" id="OZ004255">
    <property type="protein sequence ID" value="CAK7899047.1"/>
    <property type="molecule type" value="Genomic_DNA"/>
</dbReference>
<dbReference type="InterPro" id="IPR028071">
    <property type="entry name" value="Macro-like_dom"/>
</dbReference>
<dbReference type="Gene3D" id="3.40.220.10">
    <property type="entry name" value="Leucine Aminopeptidase, subunit E, domain 1"/>
    <property type="match status" value="1"/>
</dbReference>
<reference evidence="2 3" key="1">
    <citation type="submission" date="2024-01" db="EMBL/GenBank/DDBJ databases">
        <authorList>
            <consortium name="Genoscope - CEA"/>
            <person name="William W."/>
        </authorList>
    </citation>
    <scope>NUCLEOTIDE SEQUENCE [LARGE SCALE GENOMIC DNA]</scope>
    <source>
        <strain evidence="2 3">29B2s-10</strain>
    </source>
</reference>
<evidence type="ECO:0000313" key="3">
    <source>
        <dbReference type="Proteomes" id="UP001497600"/>
    </source>
</evidence>
<dbReference type="SUPFAM" id="SSF52949">
    <property type="entry name" value="Macro domain-like"/>
    <property type="match status" value="1"/>
</dbReference>
<evidence type="ECO:0000259" key="1">
    <source>
        <dbReference type="Pfam" id="PF14519"/>
    </source>
</evidence>
<protein>
    <recommendedName>
        <fullName evidence="1">Macro-like domain-containing protein</fullName>
    </recommendedName>
</protein>
<accession>A0ABP0ECR1</accession>
<dbReference type="Proteomes" id="UP001497600">
    <property type="component" value="Chromosome C"/>
</dbReference>
<organism evidence="2 3">
    <name type="scientific">[Candida] anglica</name>
    <dbReference type="NCBI Taxonomy" id="148631"/>
    <lineage>
        <taxon>Eukaryota</taxon>
        <taxon>Fungi</taxon>
        <taxon>Dikarya</taxon>
        <taxon>Ascomycota</taxon>
        <taxon>Saccharomycotina</taxon>
        <taxon>Pichiomycetes</taxon>
        <taxon>Debaryomycetaceae</taxon>
        <taxon>Kurtzmaniella</taxon>
    </lineage>
</organism>
<proteinExistence type="predicted"/>
<keyword evidence="3" id="KW-1185">Reference proteome</keyword>
<gene>
    <name evidence="2" type="ORF">CAAN4_C00870</name>
</gene>
<dbReference type="InterPro" id="IPR043472">
    <property type="entry name" value="Macro_dom-like"/>
</dbReference>
<feature type="domain" description="Macro-like" evidence="1">
    <location>
        <begin position="55"/>
        <end position="227"/>
    </location>
</feature>
<evidence type="ECO:0000313" key="2">
    <source>
        <dbReference type="EMBL" id="CAK7899047.1"/>
    </source>
</evidence>